<evidence type="ECO:0000313" key="2">
    <source>
        <dbReference type="EMBL" id="KAF4097226.1"/>
    </source>
</evidence>
<keyword evidence="1" id="KW-0812">Transmembrane</keyword>
<keyword evidence="1" id="KW-1133">Transmembrane helix</keyword>
<protein>
    <submittedName>
        <fullName evidence="2">Uncharacterized protein</fullName>
    </submittedName>
</protein>
<name>A0A7J6BQP9_9TELE</name>
<reference evidence="2 3" key="1">
    <citation type="submission" date="2020-04" db="EMBL/GenBank/DDBJ databases">
        <title>Chromosome-level genome assembly of a cyprinid fish Onychostoma macrolepis by integration of Nanopore Sequencing, Bionano and Hi-C technology.</title>
        <authorList>
            <person name="Wang D."/>
        </authorList>
    </citation>
    <scope>NUCLEOTIDE SEQUENCE [LARGE SCALE GENOMIC DNA]</scope>
    <source>
        <strain evidence="2">SWU-2019</strain>
        <tissue evidence="2">Muscle</tissue>
    </source>
</reference>
<comment type="caution">
    <text evidence="2">The sequence shown here is derived from an EMBL/GenBank/DDBJ whole genome shotgun (WGS) entry which is preliminary data.</text>
</comment>
<dbReference type="AlphaFoldDB" id="A0A7J6BQP9"/>
<evidence type="ECO:0000256" key="1">
    <source>
        <dbReference type="SAM" id="Phobius"/>
    </source>
</evidence>
<feature type="transmembrane region" description="Helical" evidence="1">
    <location>
        <begin position="37"/>
        <end position="58"/>
    </location>
</feature>
<dbReference type="EMBL" id="JAAMOB010000022">
    <property type="protein sequence ID" value="KAF4097226.1"/>
    <property type="molecule type" value="Genomic_DNA"/>
</dbReference>
<sequence length="106" mass="12611">MHMMLVNKTNRSRFQIESEAEHHKTELDSLSPSQRDSLLIVLISLVLILAVIGIFCIYRKCRRTDQEVQTCDEEITYAETMFYRRKTRKLKAEEESHVDYVPVFMR</sequence>
<keyword evidence="1" id="KW-0472">Membrane</keyword>
<organism evidence="2 3">
    <name type="scientific">Onychostoma macrolepis</name>
    <dbReference type="NCBI Taxonomy" id="369639"/>
    <lineage>
        <taxon>Eukaryota</taxon>
        <taxon>Metazoa</taxon>
        <taxon>Chordata</taxon>
        <taxon>Craniata</taxon>
        <taxon>Vertebrata</taxon>
        <taxon>Euteleostomi</taxon>
        <taxon>Actinopterygii</taxon>
        <taxon>Neopterygii</taxon>
        <taxon>Teleostei</taxon>
        <taxon>Ostariophysi</taxon>
        <taxon>Cypriniformes</taxon>
        <taxon>Cyprinidae</taxon>
        <taxon>Acrossocheilinae</taxon>
        <taxon>Onychostoma</taxon>
    </lineage>
</organism>
<accession>A0A7J6BQP9</accession>
<evidence type="ECO:0000313" key="3">
    <source>
        <dbReference type="Proteomes" id="UP000579812"/>
    </source>
</evidence>
<proteinExistence type="predicted"/>
<gene>
    <name evidence="2" type="ORF">G5714_021234</name>
</gene>
<keyword evidence="3" id="KW-1185">Reference proteome</keyword>
<dbReference type="Proteomes" id="UP000579812">
    <property type="component" value="Unassembled WGS sequence"/>
</dbReference>